<name>A0A835L227_SPOEX</name>
<reference evidence="1" key="1">
    <citation type="submission" date="2020-08" db="EMBL/GenBank/DDBJ databases">
        <title>Spodoptera exigua strain:BAW_Kor-Di-RS1 Genome sequencing and assembly.</title>
        <authorList>
            <person name="Kim J."/>
            <person name="Nam H.Y."/>
            <person name="Kwon M."/>
            <person name="Choi J.H."/>
            <person name="Cho S.R."/>
            <person name="Kim G.-H."/>
        </authorList>
    </citation>
    <scope>NUCLEOTIDE SEQUENCE</scope>
    <source>
        <strain evidence="1">BAW_Kor-Di-RS1</strain>
        <tissue evidence="1">Whole-body</tissue>
    </source>
</reference>
<evidence type="ECO:0000313" key="1">
    <source>
        <dbReference type="EMBL" id="KAF9413814.1"/>
    </source>
</evidence>
<organism evidence="1 2">
    <name type="scientific">Spodoptera exigua</name>
    <name type="common">Beet armyworm</name>
    <name type="synonym">Noctua fulgens</name>
    <dbReference type="NCBI Taxonomy" id="7107"/>
    <lineage>
        <taxon>Eukaryota</taxon>
        <taxon>Metazoa</taxon>
        <taxon>Ecdysozoa</taxon>
        <taxon>Arthropoda</taxon>
        <taxon>Hexapoda</taxon>
        <taxon>Insecta</taxon>
        <taxon>Pterygota</taxon>
        <taxon>Neoptera</taxon>
        <taxon>Endopterygota</taxon>
        <taxon>Lepidoptera</taxon>
        <taxon>Glossata</taxon>
        <taxon>Ditrysia</taxon>
        <taxon>Noctuoidea</taxon>
        <taxon>Noctuidae</taxon>
        <taxon>Amphipyrinae</taxon>
        <taxon>Spodoptera</taxon>
    </lineage>
</organism>
<dbReference type="AlphaFoldDB" id="A0A835L227"/>
<dbReference type="EMBL" id="JACKWZ010000150">
    <property type="protein sequence ID" value="KAF9413814.1"/>
    <property type="molecule type" value="Genomic_DNA"/>
</dbReference>
<proteinExistence type="predicted"/>
<keyword evidence="2" id="KW-1185">Reference proteome</keyword>
<accession>A0A835L227</accession>
<evidence type="ECO:0000313" key="2">
    <source>
        <dbReference type="Proteomes" id="UP000648187"/>
    </source>
</evidence>
<sequence>MMTLLNEILIEAHTLAKSLKKNRIKNNLYLVGHCKERFLELVINIGAKWKCVCYCAFDCGCSIMMQSTSEGCMNIAELANQLRREKIFINSERQLLQKLNEDVEKRALELLQVAWICLQQRQNLTNLITSRCDADSIAYCQRASHLERAIFVDAFKVLKYKMPLVRIVLYFTAGHTSVIVLFSKGHPFIHVACKSCIQH</sequence>
<gene>
    <name evidence="1" type="ORF">HW555_008082</name>
</gene>
<comment type="caution">
    <text evidence="1">The sequence shown here is derived from an EMBL/GenBank/DDBJ whole genome shotgun (WGS) entry which is preliminary data.</text>
</comment>
<protein>
    <submittedName>
        <fullName evidence="1">Uncharacterized protein</fullName>
    </submittedName>
</protein>
<dbReference type="Proteomes" id="UP000648187">
    <property type="component" value="Unassembled WGS sequence"/>
</dbReference>